<keyword evidence="2" id="KW-1185">Reference proteome</keyword>
<accession>A0A7M2X3G9</accession>
<dbReference type="InterPro" id="IPR017853">
    <property type="entry name" value="GH"/>
</dbReference>
<evidence type="ECO:0000313" key="1">
    <source>
        <dbReference type="EMBL" id="QOV92224.1"/>
    </source>
</evidence>
<organism evidence="1 2">
    <name type="scientific">Humisphaera borealis</name>
    <dbReference type="NCBI Taxonomy" id="2807512"/>
    <lineage>
        <taxon>Bacteria</taxon>
        <taxon>Pseudomonadati</taxon>
        <taxon>Planctomycetota</taxon>
        <taxon>Phycisphaerae</taxon>
        <taxon>Tepidisphaerales</taxon>
        <taxon>Tepidisphaeraceae</taxon>
        <taxon>Humisphaera</taxon>
    </lineage>
</organism>
<dbReference type="AlphaFoldDB" id="A0A7M2X3G9"/>
<sequence>MTPGQPFILGINYWPRKKSVFWWEQFDAAEVREEFAMIRDIGITHVRFFLLWESFQPTPRSVSPTAMKHLRTVCDIASELGLKLQPTFFTGHMSGPNWTPPWLVDKQTPRKKDERQLCSLQNWKGYPSSIFNTYDEPFVIEAEDLLLKTVCSALKDHPAIWGYSLGNEPDLFCKPATADIGRRWVRDRVATIREADPNHLALIGVHTASIDSDCGLRVDHIAGETDVSVMHGYSIYHPLARHALDPDYVPFVCALTAALAGRPVLFEEFGINTHWPNKPSFWQEITNHDGTTRKVFFASEEDAATYYAGVLKRLVKVGAIGAFCWCFPDYDKSIWDRPPCDFQPFERFFGLWRPDGSLKPMGQAVKDFIATRPRVQAPEKVVKLPVTADEYYRNPWEIQKKLYAEFGEIAP</sequence>
<gene>
    <name evidence="1" type="ORF">IPV69_13055</name>
</gene>
<evidence type="ECO:0000313" key="2">
    <source>
        <dbReference type="Proteomes" id="UP000593765"/>
    </source>
</evidence>
<dbReference type="Proteomes" id="UP000593765">
    <property type="component" value="Chromosome"/>
</dbReference>
<reference evidence="1 2" key="1">
    <citation type="submission" date="2020-10" db="EMBL/GenBank/DDBJ databases">
        <title>Wide distribution of Phycisphaera-like planctomycetes from WD2101 soil group in peatlands and genome analysis of the first cultivated representative.</title>
        <authorList>
            <person name="Dedysh S.N."/>
            <person name="Beletsky A.V."/>
            <person name="Ivanova A."/>
            <person name="Kulichevskaya I.S."/>
            <person name="Suzina N.E."/>
            <person name="Philippov D.A."/>
            <person name="Rakitin A.L."/>
            <person name="Mardanov A.V."/>
            <person name="Ravin N.V."/>
        </authorList>
    </citation>
    <scope>NUCLEOTIDE SEQUENCE [LARGE SCALE GENOMIC DNA]</scope>
    <source>
        <strain evidence="1 2">M1803</strain>
    </source>
</reference>
<dbReference type="Gene3D" id="3.20.20.80">
    <property type="entry name" value="Glycosidases"/>
    <property type="match status" value="1"/>
</dbReference>
<protein>
    <submittedName>
        <fullName evidence="1">Cellulase family glycosylhydrolase</fullName>
    </submittedName>
</protein>
<dbReference type="KEGG" id="hbs:IPV69_13055"/>
<dbReference type="RefSeq" id="WP_206295556.1">
    <property type="nucleotide sequence ID" value="NZ_CP063458.1"/>
</dbReference>
<name>A0A7M2X3G9_9BACT</name>
<proteinExistence type="predicted"/>
<dbReference type="EMBL" id="CP063458">
    <property type="protein sequence ID" value="QOV92224.1"/>
    <property type="molecule type" value="Genomic_DNA"/>
</dbReference>
<dbReference type="SUPFAM" id="SSF51445">
    <property type="entry name" value="(Trans)glycosidases"/>
    <property type="match status" value="1"/>
</dbReference>